<dbReference type="AlphaFoldDB" id="A0A150GL74"/>
<dbReference type="EMBL" id="LSYV01000017">
    <property type="protein sequence ID" value="KXZ50541.1"/>
    <property type="molecule type" value="Genomic_DNA"/>
</dbReference>
<keyword evidence="1" id="KW-0812">Transmembrane</keyword>
<feature type="transmembrane region" description="Helical" evidence="1">
    <location>
        <begin position="93"/>
        <end position="111"/>
    </location>
</feature>
<organism evidence="2 3">
    <name type="scientific">Gonium pectorale</name>
    <name type="common">Green alga</name>
    <dbReference type="NCBI Taxonomy" id="33097"/>
    <lineage>
        <taxon>Eukaryota</taxon>
        <taxon>Viridiplantae</taxon>
        <taxon>Chlorophyta</taxon>
        <taxon>core chlorophytes</taxon>
        <taxon>Chlorophyceae</taxon>
        <taxon>CS clade</taxon>
        <taxon>Chlamydomonadales</taxon>
        <taxon>Volvocaceae</taxon>
        <taxon>Gonium</taxon>
    </lineage>
</organism>
<feature type="transmembrane region" description="Helical" evidence="1">
    <location>
        <begin position="57"/>
        <end position="87"/>
    </location>
</feature>
<accession>A0A150GL74</accession>
<keyword evidence="1" id="KW-0472">Membrane</keyword>
<comment type="caution">
    <text evidence="2">The sequence shown here is derived from an EMBL/GenBank/DDBJ whole genome shotgun (WGS) entry which is preliminary data.</text>
</comment>
<keyword evidence="3" id="KW-1185">Reference proteome</keyword>
<evidence type="ECO:0000313" key="3">
    <source>
        <dbReference type="Proteomes" id="UP000075714"/>
    </source>
</evidence>
<gene>
    <name evidence="2" type="ORF">GPECTOR_16g716</name>
</gene>
<sequence length="116" mass="11857">MLLGCLKAGLGLLFGGSLAALLAAFPQPLLGALLTVAGLELAASIRHTRTPRGYTFALLTAAAILSLDNTGTGFVLGLLAALVLAAYEAALRAAALCWVAPAGGSQWRVWLGARQR</sequence>
<dbReference type="STRING" id="33097.A0A150GL74"/>
<dbReference type="GO" id="GO:0015098">
    <property type="term" value="F:molybdate ion transmembrane transporter activity"/>
    <property type="evidence" value="ECO:0007669"/>
    <property type="project" value="InterPro"/>
</dbReference>
<proteinExistence type="predicted"/>
<protein>
    <submittedName>
        <fullName evidence="2">Uncharacterized protein</fullName>
    </submittedName>
</protein>
<evidence type="ECO:0000256" key="1">
    <source>
        <dbReference type="SAM" id="Phobius"/>
    </source>
</evidence>
<feature type="transmembrane region" description="Helical" evidence="1">
    <location>
        <begin position="29"/>
        <end position="45"/>
    </location>
</feature>
<dbReference type="PANTHER" id="PTHR31970">
    <property type="match status" value="1"/>
</dbReference>
<dbReference type="Proteomes" id="UP000075714">
    <property type="component" value="Unassembled WGS sequence"/>
</dbReference>
<reference evidence="3" key="1">
    <citation type="journal article" date="2016" name="Nat. Commun.">
        <title>The Gonium pectorale genome demonstrates co-option of cell cycle regulation during the evolution of multicellularity.</title>
        <authorList>
            <person name="Hanschen E.R."/>
            <person name="Marriage T.N."/>
            <person name="Ferris P.J."/>
            <person name="Hamaji T."/>
            <person name="Toyoda A."/>
            <person name="Fujiyama A."/>
            <person name="Neme R."/>
            <person name="Noguchi H."/>
            <person name="Minakuchi Y."/>
            <person name="Suzuki M."/>
            <person name="Kawai-Toyooka H."/>
            <person name="Smith D.R."/>
            <person name="Sparks H."/>
            <person name="Anderson J."/>
            <person name="Bakaric R."/>
            <person name="Luria V."/>
            <person name="Karger A."/>
            <person name="Kirschner M.W."/>
            <person name="Durand P.M."/>
            <person name="Michod R.E."/>
            <person name="Nozaki H."/>
            <person name="Olson B.J."/>
        </authorList>
    </citation>
    <scope>NUCLEOTIDE SEQUENCE [LARGE SCALE GENOMIC DNA]</scope>
    <source>
        <strain evidence="3">NIES-2863</strain>
    </source>
</reference>
<dbReference type="InterPro" id="IPR031563">
    <property type="entry name" value="MOT1/MOT2"/>
</dbReference>
<keyword evidence="1" id="KW-1133">Transmembrane helix</keyword>
<evidence type="ECO:0000313" key="2">
    <source>
        <dbReference type="EMBL" id="KXZ50541.1"/>
    </source>
</evidence>
<name>A0A150GL74_GONPE</name>
<dbReference type="PANTHER" id="PTHR31970:SF9">
    <property type="entry name" value="MOLYBDATE TRANSPORTER 2"/>
    <property type="match status" value="1"/>
</dbReference>